<name>A0A9D3W842_9ROSI</name>
<protein>
    <recommendedName>
        <fullName evidence="3">Endonuclease/exonuclease/phosphatase domain-containing protein</fullName>
    </recommendedName>
</protein>
<comment type="caution">
    <text evidence="1">The sequence shown here is derived from an EMBL/GenBank/DDBJ whole genome shotgun (WGS) entry which is preliminary data.</text>
</comment>
<evidence type="ECO:0000313" key="2">
    <source>
        <dbReference type="Proteomes" id="UP000828251"/>
    </source>
</evidence>
<dbReference type="Proteomes" id="UP000828251">
    <property type="component" value="Unassembled WGS sequence"/>
</dbReference>
<reference evidence="1 2" key="1">
    <citation type="journal article" date="2021" name="Plant Biotechnol. J.">
        <title>Multi-omics assisted identification of the key and species-specific regulatory components of drought-tolerant mechanisms in Gossypium stocksii.</title>
        <authorList>
            <person name="Yu D."/>
            <person name="Ke L."/>
            <person name="Zhang D."/>
            <person name="Wu Y."/>
            <person name="Sun Y."/>
            <person name="Mei J."/>
            <person name="Sun J."/>
            <person name="Sun Y."/>
        </authorList>
    </citation>
    <scope>NUCLEOTIDE SEQUENCE [LARGE SCALE GENOMIC DNA]</scope>
    <source>
        <strain evidence="2">cv. E1</strain>
        <tissue evidence="1">Leaf</tissue>
    </source>
</reference>
<dbReference type="EMBL" id="JAIQCV010000003">
    <property type="protein sequence ID" value="KAH1115239.1"/>
    <property type="molecule type" value="Genomic_DNA"/>
</dbReference>
<sequence>MLFLTETAEKILVCCVLLKLKLILVLSGTYQIIHCRVLDGSTVLMVSFAYGQPSVIIEDQFWMELQNFATQNTLQRIIMGDFNDFASLDEREGGVGNGVERMIQFKERWSMCNLMGRVLLN</sequence>
<dbReference type="InterPro" id="IPR036691">
    <property type="entry name" value="Endo/exonu/phosph_ase_sf"/>
</dbReference>
<accession>A0A9D3W842</accession>
<organism evidence="1 2">
    <name type="scientific">Gossypium stocksii</name>
    <dbReference type="NCBI Taxonomy" id="47602"/>
    <lineage>
        <taxon>Eukaryota</taxon>
        <taxon>Viridiplantae</taxon>
        <taxon>Streptophyta</taxon>
        <taxon>Embryophyta</taxon>
        <taxon>Tracheophyta</taxon>
        <taxon>Spermatophyta</taxon>
        <taxon>Magnoliopsida</taxon>
        <taxon>eudicotyledons</taxon>
        <taxon>Gunneridae</taxon>
        <taxon>Pentapetalae</taxon>
        <taxon>rosids</taxon>
        <taxon>malvids</taxon>
        <taxon>Malvales</taxon>
        <taxon>Malvaceae</taxon>
        <taxon>Malvoideae</taxon>
        <taxon>Gossypium</taxon>
    </lineage>
</organism>
<dbReference type="SUPFAM" id="SSF56219">
    <property type="entry name" value="DNase I-like"/>
    <property type="match status" value="1"/>
</dbReference>
<gene>
    <name evidence="1" type="ORF">J1N35_008617</name>
</gene>
<evidence type="ECO:0008006" key="3">
    <source>
        <dbReference type="Google" id="ProtNLM"/>
    </source>
</evidence>
<keyword evidence="2" id="KW-1185">Reference proteome</keyword>
<evidence type="ECO:0000313" key="1">
    <source>
        <dbReference type="EMBL" id="KAH1115239.1"/>
    </source>
</evidence>
<dbReference type="AlphaFoldDB" id="A0A9D3W842"/>
<proteinExistence type="predicted"/>
<dbReference type="OrthoDB" id="1750221at2759"/>